<protein>
    <submittedName>
        <fullName evidence="3">45242_t:CDS:1</fullName>
    </submittedName>
</protein>
<feature type="binding site" evidence="1">
    <location>
        <position position="57"/>
    </location>
    <ligand>
        <name>ATP</name>
        <dbReference type="ChEBI" id="CHEBI:30616"/>
    </ligand>
</feature>
<dbReference type="InterPro" id="IPR055854">
    <property type="entry name" value="DUF7431"/>
</dbReference>
<sequence>MSERPKATIENMPEQPKGETQEKYFDYNEFNILEQIGEGAYGKIFKAILNNQVVALKLLKTGLDENHITKEVHNQRNTLVKQYDPMIETVNITDINNQNLDDFETKSDMSSQSTVIQVSINVVNPSIKSYKFKLSKEEKLDHVRNMILNEEKSNNIQFDYFVSKKNEPILHEEESNISLESILRPSISIPPISINCFYIQIVDVWEKLIKMIEQGFIFKDDLIENAAKSAFKINKDKIKSEIFKINENITRSERFNYEEEKQVCGCKFDILCNRNLVSCKGSTILPWLSIFLGKSKESSKQTLKNQTTTDIFITKFKRAEIFISKEYVILTEEFKKKIENTLDSLKSYHEIVDDLREITKNYGCFYARHIVFGGAIIKEENAKYSTNSNLRLIGGGDLGDKPSLEKFVESLKDFKKWKIIEYSDIYPIYDLLDDALRKKVLDVLGYRILKADIKEIPFGHFSKKISYIYSLSPQLGELSKITNLKDCHIFASIMNQEDGVFSVRVEYIDDENIPIIVVHNITYKSIRHEHPIKIGWIIVGQPNNFDFDFTQTKYPIVLKSKKYSVASKVGKHYKVEIPKYNNSCILSTCVLETKSKTTKETLVVGAHIIPFSHSACIFVHDLKDEFVNDDDLLQKLKLIIDADQECNAGQMNITWTKSKAQPLVFHGTGKEDSSIFPGNKNFNQDETSCNEELILVNQFFGNCCNHGFLNVNSKEIIFKALNTPSLDSERIGYFLAP</sequence>
<feature type="domain" description="DUF7431" evidence="2">
    <location>
        <begin position="485"/>
        <end position="624"/>
    </location>
</feature>
<dbReference type="Gene3D" id="3.30.200.20">
    <property type="entry name" value="Phosphorylase Kinase, domain 1"/>
    <property type="match status" value="1"/>
</dbReference>
<accession>A0ABN7UVH0</accession>
<evidence type="ECO:0000313" key="4">
    <source>
        <dbReference type="Proteomes" id="UP000789901"/>
    </source>
</evidence>
<reference evidence="3 4" key="1">
    <citation type="submission" date="2021-06" db="EMBL/GenBank/DDBJ databases">
        <authorList>
            <person name="Kallberg Y."/>
            <person name="Tangrot J."/>
            <person name="Rosling A."/>
        </authorList>
    </citation>
    <scope>NUCLEOTIDE SEQUENCE [LARGE SCALE GENOMIC DNA]</scope>
    <source>
        <strain evidence="3 4">120-4 pot B 10/14</strain>
    </source>
</reference>
<keyword evidence="4" id="KW-1185">Reference proteome</keyword>
<dbReference type="Proteomes" id="UP000789901">
    <property type="component" value="Unassembled WGS sequence"/>
</dbReference>
<keyword evidence="1" id="KW-0067">ATP-binding</keyword>
<gene>
    <name evidence="3" type="ORF">GMARGA_LOCUS11169</name>
</gene>
<organism evidence="3 4">
    <name type="scientific">Gigaspora margarita</name>
    <dbReference type="NCBI Taxonomy" id="4874"/>
    <lineage>
        <taxon>Eukaryota</taxon>
        <taxon>Fungi</taxon>
        <taxon>Fungi incertae sedis</taxon>
        <taxon>Mucoromycota</taxon>
        <taxon>Glomeromycotina</taxon>
        <taxon>Glomeromycetes</taxon>
        <taxon>Diversisporales</taxon>
        <taxon>Gigasporaceae</taxon>
        <taxon>Gigaspora</taxon>
    </lineage>
</organism>
<name>A0ABN7UVH0_GIGMA</name>
<dbReference type="InterPro" id="IPR017441">
    <property type="entry name" value="Protein_kinase_ATP_BS"/>
</dbReference>
<dbReference type="Pfam" id="PF24209">
    <property type="entry name" value="DUF7431"/>
    <property type="match status" value="1"/>
</dbReference>
<evidence type="ECO:0000259" key="2">
    <source>
        <dbReference type="Pfam" id="PF24209"/>
    </source>
</evidence>
<evidence type="ECO:0000313" key="3">
    <source>
        <dbReference type="EMBL" id="CAG8684459.1"/>
    </source>
</evidence>
<dbReference type="PROSITE" id="PS00107">
    <property type="entry name" value="PROTEIN_KINASE_ATP"/>
    <property type="match status" value="1"/>
</dbReference>
<dbReference type="InterPro" id="IPR011009">
    <property type="entry name" value="Kinase-like_dom_sf"/>
</dbReference>
<evidence type="ECO:0000256" key="1">
    <source>
        <dbReference type="PROSITE-ProRule" id="PRU10141"/>
    </source>
</evidence>
<comment type="caution">
    <text evidence="3">The sequence shown here is derived from an EMBL/GenBank/DDBJ whole genome shotgun (WGS) entry which is preliminary data.</text>
</comment>
<dbReference type="SUPFAM" id="SSF56112">
    <property type="entry name" value="Protein kinase-like (PK-like)"/>
    <property type="match status" value="1"/>
</dbReference>
<keyword evidence="1" id="KW-0547">Nucleotide-binding</keyword>
<proteinExistence type="predicted"/>
<dbReference type="EMBL" id="CAJVQB010006459">
    <property type="protein sequence ID" value="CAG8684459.1"/>
    <property type="molecule type" value="Genomic_DNA"/>
</dbReference>